<accession>A0A026W3Y8</accession>
<dbReference type="OMA" id="FRTRINV"/>
<evidence type="ECO:0000313" key="1">
    <source>
        <dbReference type="EMBL" id="EZA50805.1"/>
    </source>
</evidence>
<protein>
    <submittedName>
        <fullName evidence="1">Uncharacterized protein</fullName>
    </submittedName>
</protein>
<dbReference type="PANTHER" id="PTHR33053:SF24">
    <property type="entry name" value="TRANSPOSASE DOMAIN-CONTAINING PROTEIN"/>
    <property type="match status" value="1"/>
</dbReference>
<gene>
    <name evidence="1" type="ORF">X777_11060</name>
</gene>
<keyword evidence="2" id="KW-1185">Reference proteome</keyword>
<evidence type="ECO:0000313" key="2">
    <source>
        <dbReference type="Proteomes" id="UP000053097"/>
    </source>
</evidence>
<dbReference type="AlphaFoldDB" id="A0A026W3Y8"/>
<dbReference type="PANTHER" id="PTHR33053">
    <property type="entry name" value="PROTEIN, PUTATIVE-RELATED"/>
    <property type="match status" value="1"/>
</dbReference>
<proteinExistence type="predicted"/>
<dbReference type="OrthoDB" id="7554869at2759"/>
<reference evidence="1 2" key="1">
    <citation type="journal article" date="2014" name="Curr. Biol.">
        <title>The genome of the clonal raider ant Cerapachys biroi.</title>
        <authorList>
            <person name="Oxley P.R."/>
            <person name="Ji L."/>
            <person name="Fetter-Pruneda I."/>
            <person name="McKenzie S.K."/>
            <person name="Li C."/>
            <person name="Hu H."/>
            <person name="Zhang G."/>
            <person name="Kronauer D.J."/>
        </authorList>
    </citation>
    <scope>NUCLEOTIDE SEQUENCE [LARGE SCALE GENOMIC DNA]</scope>
</reference>
<dbReference type="Proteomes" id="UP000053097">
    <property type="component" value="Unassembled WGS sequence"/>
</dbReference>
<name>A0A026W3Y8_OOCBI</name>
<dbReference type="EMBL" id="KK107444">
    <property type="protein sequence ID" value="EZA50805.1"/>
    <property type="molecule type" value="Genomic_DNA"/>
</dbReference>
<feature type="non-terminal residue" evidence="1">
    <location>
        <position position="1"/>
    </location>
</feature>
<dbReference type="STRING" id="2015173.A0A026W3Y8"/>
<sequence>VAENSKTLMKTPKSTNIRSVAPGEYFHNGLRSEIMAFLQKSQIDVDLIEVQISIDGLPISNSSTNQLWSILGLVIPDLSNIFIIGCYFGSKKPYDCNEFLRDFVDEAQILVTEGLEYRGKHISVSIHSLIADTPAKSFLTATKGHTGCFSCAKCTTEGEYIDRKMCFPDINCPKRTNESFLQQRQIEHHTGSSILLDIPNLGMITDIPLDYMLGLHAWITCLDYILGLHWCGQKKFKFLVIRTLNVRLPTQLVNKISRSLIKIRTAIPAEFVRKPRELHFLSLWKATELRQFLLYTGEAPAPRPLAKRAVNERR</sequence>
<organism evidence="1 2">
    <name type="scientific">Ooceraea biroi</name>
    <name type="common">Clonal raider ant</name>
    <name type="synonym">Cerapachys biroi</name>
    <dbReference type="NCBI Taxonomy" id="2015173"/>
    <lineage>
        <taxon>Eukaryota</taxon>
        <taxon>Metazoa</taxon>
        <taxon>Ecdysozoa</taxon>
        <taxon>Arthropoda</taxon>
        <taxon>Hexapoda</taxon>
        <taxon>Insecta</taxon>
        <taxon>Pterygota</taxon>
        <taxon>Neoptera</taxon>
        <taxon>Endopterygota</taxon>
        <taxon>Hymenoptera</taxon>
        <taxon>Apocrita</taxon>
        <taxon>Aculeata</taxon>
        <taxon>Formicoidea</taxon>
        <taxon>Formicidae</taxon>
        <taxon>Dorylinae</taxon>
        <taxon>Ooceraea</taxon>
    </lineage>
</organism>